<gene>
    <name evidence="2" type="ORF">I7I53_01101</name>
</gene>
<dbReference type="InterPro" id="IPR024368">
    <property type="entry name" value="Ecl1/2/3"/>
</dbReference>
<dbReference type="VEuPathDB" id="FungiDB:I7I53_01101"/>
<organism evidence="2 3">
    <name type="scientific">Ajellomyces capsulatus (strain H88)</name>
    <name type="common">Darling's disease fungus</name>
    <name type="synonym">Histoplasma capsulatum</name>
    <dbReference type="NCBI Taxonomy" id="544711"/>
    <lineage>
        <taxon>Eukaryota</taxon>
        <taxon>Fungi</taxon>
        <taxon>Dikarya</taxon>
        <taxon>Ascomycota</taxon>
        <taxon>Pezizomycotina</taxon>
        <taxon>Eurotiomycetes</taxon>
        <taxon>Eurotiomycetidae</taxon>
        <taxon>Onygenales</taxon>
        <taxon>Ajellomycetaceae</taxon>
        <taxon>Histoplasma</taxon>
    </lineage>
</organism>
<dbReference type="Pfam" id="PF12855">
    <property type="entry name" value="Ecl1"/>
    <property type="match status" value="1"/>
</dbReference>
<name>A0A8A1LL58_AJEC8</name>
<dbReference type="Proteomes" id="UP000663419">
    <property type="component" value="Chromosome 3"/>
</dbReference>
<feature type="compositionally biased region" description="Pro residues" evidence="1">
    <location>
        <begin position="167"/>
        <end position="182"/>
    </location>
</feature>
<dbReference type="AlphaFoldDB" id="A0A8A1LL58"/>
<feature type="compositionally biased region" description="Polar residues" evidence="1">
    <location>
        <begin position="276"/>
        <end position="308"/>
    </location>
</feature>
<evidence type="ECO:0008006" key="4">
    <source>
        <dbReference type="Google" id="ProtNLM"/>
    </source>
</evidence>
<sequence>MTHQQRRCPAPIYQISANPSSCSLHPSHNKRTLLPPACDNVQKPVISLRGQRVVRQFVARPTTSNPSLPRSRKRTAWPGAVKQGVGPDDEEDRFMATVFLQFCTTCERQIMIPSDSFLYCSESCRRKDSTKPPDTFQMTSGRMTSSKLSPPASPSSSVASKSIGVPMAPPQPASNSPSPPIRIPVDNQKGTASELDSEWKPKIPHRDTNPLMSSEAFRYLSLFQKSAPSNIVTDNGSNTSNTTDFKIADENGTSNDIINNDDDTIHPRPVPIAHRSSASVSTTGGQSTIQVPSLAHSPTTSAASSLLDSPTEPAAYMATTTHPPPHLTTHHQRPSFSPRHNVDSGMNTTRNFDLVMPYIIADPNDDAFSTTTAENEKKTVTVGSGDGSYLLRQENIGHGKVVEHSASICATRDSGRDHGQRKLDCED</sequence>
<feature type="region of interest" description="Disordered" evidence="1">
    <location>
        <begin position="125"/>
        <end position="210"/>
    </location>
</feature>
<evidence type="ECO:0000313" key="3">
    <source>
        <dbReference type="Proteomes" id="UP000663419"/>
    </source>
</evidence>
<evidence type="ECO:0000313" key="2">
    <source>
        <dbReference type="EMBL" id="QSS53745.1"/>
    </source>
</evidence>
<dbReference type="EMBL" id="CP069104">
    <property type="protein sequence ID" value="QSS53745.1"/>
    <property type="molecule type" value="Genomic_DNA"/>
</dbReference>
<feature type="region of interest" description="Disordered" evidence="1">
    <location>
        <begin position="274"/>
        <end position="345"/>
    </location>
</feature>
<feature type="compositionally biased region" description="Basic and acidic residues" evidence="1">
    <location>
        <begin position="197"/>
        <end position="208"/>
    </location>
</feature>
<proteinExistence type="predicted"/>
<feature type="compositionally biased region" description="Low complexity" evidence="1">
    <location>
        <begin position="145"/>
        <end position="162"/>
    </location>
</feature>
<feature type="region of interest" description="Disordered" evidence="1">
    <location>
        <begin position="61"/>
        <end position="88"/>
    </location>
</feature>
<evidence type="ECO:0000256" key="1">
    <source>
        <dbReference type="SAM" id="MobiDB-lite"/>
    </source>
</evidence>
<accession>A0A8A1LL58</accession>
<protein>
    <recommendedName>
        <fullName evidence="4">Life-span regulatory factor domain-containing protein</fullName>
    </recommendedName>
</protein>
<reference evidence="2" key="1">
    <citation type="submission" date="2021-01" db="EMBL/GenBank/DDBJ databases">
        <title>Chromosome-level genome assembly of a human fungal pathogen reveals clustering of transcriptionally co-regulated genes.</title>
        <authorList>
            <person name="Voorhies M."/>
            <person name="Cohen S."/>
            <person name="Shea T.P."/>
            <person name="Petrus S."/>
            <person name="Munoz J.F."/>
            <person name="Poplawski S."/>
            <person name="Goldman W.E."/>
            <person name="Michael T."/>
            <person name="Cuomo C.A."/>
            <person name="Sil A."/>
            <person name="Beyhan S."/>
        </authorList>
    </citation>
    <scope>NUCLEOTIDE SEQUENCE</scope>
    <source>
        <strain evidence="2">H88</strain>
    </source>
</reference>